<evidence type="ECO:0000256" key="2">
    <source>
        <dbReference type="ARBA" id="ARBA00001911"/>
    </source>
</evidence>
<dbReference type="NCBIfam" id="TIGR01179">
    <property type="entry name" value="galE"/>
    <property type="match status" value="1"/>
</dbReference>
<dbReference type="InterPro" id="IPR001509">
    <property type="entry name" value="Epimerase_deHydtase"/>
</dbReference>
<comment type="caution">
    <text evidence="13">The sequence shown here is derived from an EMBL/GenBank/DDBJ whole genome shotgun (WGS) entry which is preliminary data.</text>
</comment>
<evidence type="ECO:0000256" key="1">
    <source>
        <dbReference type="ARBA" id="ARBA00000083"/>
    </source>
</evidence>
<evidence type="ECO:0000256" key="9">
    <source>
        <dbReference type="ARBA" id="ARBA00023235"/>
    </source>
</evidence>
<evidence type="ECO:0000256" key="8">
    <source>
        <dbReference type="ARBA" id="ARBA00023144"/>
    </source>
</evidence>
<proteinExistence type="inferred from homology"/>
<accession>A0A2V5KAP1</accession>
<organism evidence="13 14">
    <name type="scientific">Paenibacillus flagellatus</name>
    <dbReference type="NCBI Taxonomy" id="2211139"/>
    <lineage>
        <taxon>Bacteria</taxon>
        <taxon>Bacillati</taxon>
        <taxon>Bacillota</taxon>
        <taxon>Bacilli</taxon>
        <taxon>Bacillales</taxon>
        <taxon>Paenibacillaceae</taxon>
        <taxon>Paenibacillus</taxon>
    </lineage>
</organism>
<dbReference type="InterPro" id="IPR036291">
    <property type="entry name" value="NAD(P)-bd_dom_sf"/>
</dbReference>
<sequence length="329" mass="35867">MAILVTGGAGYIGSHTVAELLAQGERVVVVDNLRTGHRSAVSPDARFYEGDIRDGAFLNGVFRDNEIEAVIHFAASSLVGESVQQPLDYYDNNLFGTHSLVRAMTANGVDKIVFSSTAATYGEPESVPILETAPTRPESPYGETKLAMENMFRWCERAYGLKFVSLRYFNACGAHPDGSIGEDHKPESHLIPIILQVPLGQREHIGIYGDDYPTEDGTCIRDYIHVMDLANAHWLALKHLRAGGASDIFNLGNGTGFSVKQVIDLARGVTGHPIPAAVSPRRAGDPAVLIASSEKARAVLGWQPRYDDLSTIIETAWQWHSRHPNGYGD</sequence>
<dbReference type="OrthoDB" id="9801785at2"/>
<evidence type="ECO:0000256" key="10">
    <source>
        <dbReference type="ARBA" id="ARBA00023277"/>
    </source>
</evidence>
<dbReference type="Pfam" id="PF01370">
    <property type="entry name" value="Epimerase"/>
    <property type="match status" value="1"/>
</dbReference>
<dbReference type="RefSeq" id="WP_110839927.1">
    <property type="nucleotide sequence ID" value="NZ_QJVJ01000004.1"/>
</dbReference>
<evidence type="ECO:0000256" key="5">
    <source>
        <dbReference type="ARBA" id="ARBA00013189"/>
    </source>
</evidence>
<comment type="catalytic activity">
    <reaction evidence="1 11">
        <text>UDP-alpha-D-glucose = UDP-alpha-D-galactose</text>
        <dbReference type="Rhea" id="RHEA:22168"/>
        <dbReference type="ChEBI" id="CHEBI:58885"/>
        <dbReference type="ChEBI" id="CHEBI:66914"/>
        <dbReference type="EC" id="5.1.3.2"/>
    </reaction>
</comment>
<evidence type="ECO:0000313" key="14">
    <source>
        <dbReference type="Proteomes" id="UP000247476"/>
    </source>
</evidence>
<evidence type="ECO:0000256" key="4">
    <source>
        <dbReference type="ARBA" id="ARBA00007637"/>
    </source>
</evidence>
<dbReference type="CDD" id="cd05247">
    <property type="entry name" value="UDP_G4E_1_SDR_e"/>
    <property type="match status" value="1"/>
</dbReference>
<comment type="similarity">
    <text evidence="4 11">Belongs to the NAD(P)-dependent epimerase/dehydratase family.</text>
</comment>
<evidence type="ECO:0000313" key="13">
    <source>
        <dbReference type="EMBL" id="PYI54933.1"/>
    </source>
</evidence>
<dbReference type="Gene3D" id="3.40.50.720">
    <property type="entry name" value="NAD(P)-binding Rossmann-like Domain"/>
    <property type="match status" value="1"/>
</dbReference>
<feature type="domain" description="NAD-dependent epimerase/dehydratase" evidence="12">
    <location>
        <begin position="3"/>
        <end position="252"/>
    </location>
</feature>
<dbReference type="Proteomes" id="UP000247476">
    <property type="component" value="Unassembled WGS sequence"/>
</dbReference>
<keyword evidence="14" id="KW-1185">Reference proteome</keyword>
<keyword evidence="7 11" id="KW-0520">NAD</keyword>
<evidence type="ECO:0000259" key="12">
    <source>
        <dbReference type="Pfam" id="PF01370"/>
    </source>
</evidence>
<dbReference type="EMBL" id="QJVJ01000004">
    <property type="protein sequence ID" value="PYI54933.1"/>
    <property type="molecule type" value="Genomic_DNA"/>
</dbReference>
<dbReference type="Gene3D" id="3.90.25.10">
    <property type="entry name" value="UDP-galactose 4-epimerase, domain 1"/>
    <property type="match status" value="1"/>
</dbReference>
<name>A0A2V5KAP1_9BACL</name>
<dbReference type="SUPFAM" id="SSF51735">
    <property type="entry name" value="NAD(P)-binding Rossmann-fold domains"/>
    <property type="match status" value="1"/>
</dbReference>
<reference evidence="13 14" key="1">
    <citation type="submission" date="2018-05" db="EMBL/GenBank/DDBJ databases">
        <title>Paenibacillus flagellatus sp. nov., isolated from selenium mineral soil.</title>
        <authorList>
            <person name="Dai X."/>
        </authorList>
    </citation>
    <scope>NUCLEOTIDE SEQUENCE [LARGE SCALE GENOMIC DNA]</scope>
    <source>
        <strain evidence="13 14">DXL2</strain>
    </source>
</reference>
<protein>
    <recommendedName>
        <fullName evidence="6 11">UDP-glucose 4-epimerase</fullName>
        <ecNumber evidence="5 11">5.1.3.2</ecNumber>
    </recommendedName>
</protein>
<dbReference type="GO" id="GO:0003978">
    <property type="term" value="F:UDP-glucose 4-epimerase activity"/>
    <property type="evidence" value="ECO:0007669"/>
    <property type="project" value="UniProtKB-UniRule"/>
</dbReference>
<dbReference type="AlphaFoldDB" id="A0A2V5KAP1"/>
<evidence type="ECO:0000256" key="11">
    <source>
        <dbReference type="RuleBase" id="RU366046"/>
    </source>
</evidence>
<comment type="pathway">
    <text evidence="3 11">Carbohydrate metabolism; galactose metabolism.</text>
</comment>
<keyword evidence="8" id="KW-0299">Galactose metabolism</keyword>
<gene>
    <name evidence="13" type="primary">galE</name>
    <name evidence="13" type="ORF">DLM86_10315</name>
</gene>
<dbReference type="PANTHER" id="PTHR43725:SF53">
    <property type="entry name" value="UDP-ARABINOSE 4-EPIMERASE 1"/>
    <property type="match status" value="1"/>
</dbReference>
<evidence type="ECO:0000256" key="3">
    <source>
        <dbReference type="ARBA" id="ARBA00004947"/>
    </source>
</evidence>
<dbReference type="PANTHER" id="PTHR43725">
    <property type="entry name" value="UDP-GLUCOSE 4-EPIMERASE"/>
    <property type="match status" value="1"/>
</dbReference>
<dbReference type="InterPro" id="IPR005886">
    <property type="entry name" value="UDP_G4E"/>
</dbReference>
<comment type="cofactor">
    <cofactor evidence="2 11">
        <name>NAD(+)</name>
        <dbReference type="ChEBI" id="CHEBI:57540"/>
    </cofactor>
</comment>
<evidence type="ECO:0000256" key="6">
    <source>
        <dbReference type="ARBA" id="ARBA00018569"/>
    </source>
</evidence>
<evidence type="ECO:0000256" key="7">
    <source>
        <dbReference type="ARBA" id="ARBA00023027"/>
    </source>
</evidence>
<dbReference type="UniPathway" id="UPA00214"/>
<comment type="subunit">
    <text evidence="11">Homodimer.</text>
</comment>
<dbReference type="EC" id="5.1.3.2" evidence="5 11"/>
<keyword evidence="10 11" id="KW-0119">Carbohydrate metabolism</keyword>
<keyword evidence="9 11" id="KW-0413">Isomerase</keyword>
<dbReference type="GO" id="GO:0033499">
    <property type="term" value="P:galactose catabolic process via UDP-galactose, Leloir pathway"/>
    <property type="evidence" value="ECO:0007669"/>
    <property type="project" value="TreeGrafter"/>
</dbReference>